<keyword evidence="1" id="KW-0812">Transmembrane</keyword>
<accession>A0ABS8C0L0</accession>
<organism evidence="3 4">
    <name type="scientific">Alishewanella maricola</name>
    <dbReference type="NCBI Taxonomy" id="2795740"/>
    <lineage>
        <taxon>Bacteria</taxon>
        <taxon>Pseudomonadati</taxon>
        <taxon>Pseudomonadota</taxon>
        <taxon>Gammaproteobacteria</taxon>
        <taxon>Alteromonadales</taxon>
        <taxon>Alteromonadaceae</taxon>
        <taxon>Alishewanella</taxon>
    </lineage>
</organism>
<gene>
    <name evidence="3" type="ORF">JAO78_003415</name>
</gene>
<feature type="transmembrane region" description="Helical" evidence="1">
    <location>
        <begin position="245"/>
        <end position="262"/>
    </location>
</feature>
<dbReference type="RefSeq" id="WP_226749935.1">
    <property type="nucleotide sequence ID" value="NZ_JAEINI020000001.1"/>
</dbReference>
<keyword evidence="2" id="KW-0732">Signal</keyword>
<evidence type="ECO:0000256" key="1">
    <source>
        <dbReference type="SAM" id="Phobius"/>
    </source>
</evidence>
<sequence>MLKKVSFLALFLFAMTSYSANALLIKVDFTSTSTDMWGNTTSAFDVTQAGFAASTFNSLTDAIMTAVRNDFYNSSLYGFISNDKQLNIDFIKAAVTDDVSAIDPNNYTIQVGSRLSSSPFNGLGVACYTCVSRSTIAPNTIFGSIFSNNIFSALTINAGFSWDTNEAVNAIAGTLSHEIGHGLGLAHPTLAQPNPGESAWGLMATGAAPSNMPNGERLKDRAFSYENMGILVNNLGERSAAVSEPPAIILFLSACLMLFFQLRKKNNQASLMG</sequence>
<reference evidence="3 4" key="1">
    <citation type="submission" date="2021-10" db="EMBL/GenBank/DDBJ databases">
        <title>Alishewanella koreense sp. nov. isolated from seawater of southwestern coast in South Korea and the proposal for the reclassification of Rheinheimera perlucida and Rheinheimera tuosuensis as Arsukibacterium perlucida and Arsukibacterium tuosuensis.</title>
        <authorList>
            <person name="Kim K.H."/>
            <person name="Ruan W."/>
            <person name="Kim K.R."/>
            <person name="Baek J.H."/>
            <person name="Jeon C.O."/>
        </authorList>
    </citation>
    <scope>NUCLEOTIDE SEQUENCE [LARGE SCALE GENOMIC DNA]</scope>
    <source>
        <strain evidence="3 4">16-MA</strain>
    </source>
</reference>
<dbReference type="InterPro" id="IPR024079">
    <property type="entry name" value="MetalloPept_cat_dom_sf"/>
</dbReference>
<comment type="caution">
    <text evidence="3">The sequence shown here is derived from an EMBL/GenBank/DDBJ whole genome shotgun (WGS) entry which is preliminary data.</text>
</comment>
<evidence type="ECO:0000313" key="4">
    <source>
        <dbReference type="Proteomes" id="UP000633814"/>
    </source>
</evidence>
<name>A0ABS8C0L0_9ALTE</name>
<dbReference type="EMBL" id="JAEINI020000001">
    <property type="protein sequence ID" value="MCB5225856.1"/>
    <property type="molecule type" value="Genomic_DNA"/>
</dbReference>
<proteinExistence type="predicted"/>
<feature type="chain" id="PRO_5046465995" description="PEP-CTERM sorting domain-containing protein" evidence="2">
    <location>
        <begin position="23"/>
        <end position="273"/>
    </location>
</feature>
<keyword evidence="1" id="KW-1133">Transmembrane helix</keyword>
<keyword evidence="4" id="KW-1185">Reference proteome</keyword>
<protein>
    <recommendedName>
        <fullName evidence="5">PEP-CTERM sorting domain-containing protein</fullName>
    </recommendedName>
</protein>
<evidence type="ECO:0000313" key="3">
    <source>
        <dbReference type="EMBL" id="MCB5225856.1"/>
    </source>
</evidence>
<evidence type="ECO:0008006" key="5">
    <source>
        <dbReference type="Google" id="ProtNLM"/>
    </source>
</evidence>
<evidence type="ECO:0000256" key="2">
    <source>
        <dbReference type="SAM" id="SignalP"/>
    </source>
</evidence>
<dbReference type="Gene3D" id="3.40.390.10">
    <property type="entry name" value="Collagenase (Catalytic Domain)"/>
    <property type="match status" value="1"/>
</dbReference>
<dbReference type="Proteomes" id="UP000633814">
    <property type="component" value="Unassembled WGS sequence"/>
</dbReference>
<dbReference type="SUPFAM" id="SSF55486">
    <property type="entry name" value="Metalloproteases ('zincins'), catalytic domain"/>
    <property type="match status" value="2"/>
</dbReference>
<feature type="signal peptide" evidence="2">
    <location>
        <begin position="1"/>
        <end position="22"/>
    </location>
</feature>
<dbReference type="Pfam" id="PF13582">
    <property type="entry name" value="Reprolysin_3"/>
    <property type="match status" value="1"/>
</dbReference>
<keyword evidence="1" id="KW-0472">Membrane</keyword>